<feature type="compositionally biased region" description="Polar residues" evidence="1">
    <location>
        <begin position="594"/>
        <end position="606"/>
    </location>
</feature>
<feature type="compositionally biased region" description="Polar residues" evidence="1">
    <location>
        <begin position="93"/>
        <end position="104"/>
    </location>
</feature>
<organism evidence="2 3">
    <name type="scientific">Symbiodinium microadriaticum</name>
    <name type="common">Dinoflagellate</name>
    <name type="synonym">Zooxanthella microadriatica</name>
    <dbReference type="NCBI Taxonomy" id="2951"/>
    <lineage>
        <taxon>Eukaryota</taxon>
        <taxon>Sar</taxon>
        <taxon>Alveolata</taxon>
        <taxon>Dinophyceae</taxon>
        <taxon>Suessiales</taxon>
        <taxon>Symbiodiniaceae</taxon>
        <taxon>Symbiodinium</taxon>
    </lineage>
</organism>
<feature type="region of interest" description="Disordered" evidence="1">
    <location>
        <begin position="553"/>
        <end position="619"/>
    </location>
</feature>
<evidence type="ECO:0000256" key="1">
    <source>
        <dbReference type="SAM" id="MobiDB-lite"/>
    </source>
</evidence>
<protein>
    <submittedName>
        <fullName evidence="2">Uncharacterized protein</fullName>
    </submittedName>
</protein>
<reference evidence="2 3" key="1">
    <citation type="submission" date="2016-02" db="EMBL/GenBank/DDBJ databases">
        <title>Genome analysis of coral dinoflagellate symbionts highlights evolutionary adaptations to a symbiotic lifestyle.</title>
        <authorList>
            <person name="Aranda M."/>
            <person name="Li Y."/>
            <person name="Liew Y.J."/>
            <person name="Baumgarten S."/>
            <person name="Simakov O."/>
            <person name="Wilson M."/>
            <person name="Piel J."/>
            <person name="Ashoor H."/>
            <person name="Bougouffa S."/>
            <person name="Bajic V.B."/>
            <person name="Ryu T."/>
            <person name="Ravasi T."/>
            <person name="Bayer T."/>
            <person name="Micklem G."/>
            <person name="Kim H."/>
            <person name="Bhak J."/>
            <person name="Lajeunesse T.C."/>
            <person name="Voolstra C.R."/>
        </authorList>
    </citation>
    <scope>NUCLEOTIDE SEQUENCE [LARGE SCALE GENOMIC DNA]</scope>
    <source>
        <strain evidence="2 3">CCMP2467</strain>
    </source>
</reference>
<gene>
    <name evidence="2" type="ORF">AK812_SmicGene32650</name>
</gene>
<dbReference type="Proteomes" id="UP000186817">
    <property type="component" value="Unassembled WGS sequence"/>
</dbReference>
<evidence type="ECO:0000313" key="3">
    <source>
        <dbReference type="Proteomes" id="UP000186817"/>
    </source>
</evidence>
<comment type="caution">
    <text evidence="2">The sequence shown here is derived from an EMBL/GenBank/DDBJ whole genome shotgun (WGS) entry which is preliminary data.</text>
</comment>
<feature type="region of interest" description="Disordered" evidence="1">
    <location>
        <begin position="328"/>
        <end position="365"/>
    </location>
</feature>
<name>A0A1Q9CTM9_SYMMI</name>
<proteinExistence type="predicted"/>
<evidence type="ECO:0000313" key="2">
    <source>
        <dbReference type="EMBL" id="OLP86261.1"/>
    </source>
</evidence>
<keyword evidence="3" id="KW-1185">Reference proteome</keyword>
<dbReference type="AlphaFoldDB" id="A0A1Q9CTM9"/>
<feature type="compositionally biased region" description="Basic and acidic residues" evidence="1">
    <location>
        <begin position="576"/>
        <end position="592"/>
    </location>
</feature>
<dbReference type="EMBL" id="LSRX01000925">
    <property type="protein sequence ID" value="OLP86261.1"/>
    <property type="molecule type" value="Genomic_DNA"/>
</dbReference>
<feature type="compositionally biased region" description="Low complexity" evidence="1">
    <location>
        <begin position="336"/>
        <end position="354"/>
    </location>
</feature>
<feature type="region of interest" description="Disordered" evidence="1">
    <location>
        <begin position="68"/>
        <end position="113"/>
    </location>
</feature>
<sequence length="619" mass="67996">MPLISVCFRIRPPSRDSSLLVRVLHLEISSLARPTAVVKLQLEPSLDFRADSEAFMFPVWSGPVRPPAAAAGTCQTAPGPVPLARRSEAPSAIGNSSGPGQSGQADRAQRAVQSCLPHRADADLAALRLQFTDFKDRQGQEATLIVNARSKRAHLPDEEESSVRPELWATACGILYGNTRFFRTSASRPAAADDDQSSDGDLGLPIVSPLRVPGIMIVAGEQVLDQPSVVGAIRRWRWSPVIAERVGEMRSPGAGTDVRKYLKLRGVTSAGTLAMLAPDEATYRDIVIAPLLSGFGEGADRIELSDTDRPIAAAVLLFMRKLALDSHAATQPSPSPGAAASPGSSGPSGVSASSKDSDKVPRTLPPGVWTVQIQKYEAVQIHGRNRSFPQQRLLGAESSLAKLWHQLKVTRDFSPLPLGEIMSRRSFDATGAVNALSKRKLSKELIVDVDRDRLVAEDAEDSWEPRSMLAVIDALEALRWAYILLEFGHEFDVSALFDDFIHKARQRPQQLDSFRSYYESASWKLCRELRSGRTFSEAVAAVREDLHLFQEVMSRPPPASGKASGGKGDPHKKRKQYDESPKKDEDKRKRQAWEASQQSWSGQKQQDWAKWPKKWRPAS</sequence>
<dbReference type="OrthoDB" id="10477581at2759"/>
<accession>A0A1Q9CTM9</accession>